<dbReference type="EMBL" id="JAACYR010000048">
    <property type="protein sequence ID" value="NDJ90335.1"/>
    <property type="molecule type" value="Genomic_DNA"/>
</dbReference>
<keyword evidence="3" id="KW-0808">Transferase</keyword>
<dbReference type="InterPro" id="IPR050406">
    <property type="entry name" value="FGGY_Carb_Kinase"/>
</dbReference>
<dbReference type="InterPro" id="IPR000577">
    <property type="entry name" value="Carb_kinase_FGGY"/>
</dbReference>
<dbReference type="InterPro" id="IPR018484">
    <property type="entry name" value="FGGY_N"/>
</dbReference>
<dbReference type="InterPro" id="IPR043129">
    <property type="entry name" value="ATPase_NBD"/>
</dbReference>
<evidence type="ECO:0000256" key="2">
    <source>
        <dbReference type="ARBA" id="ARBA00022629"/>
    </source>
</evidence>
<keyword evidence="2" id="KW-0859">Xylose metabolism</keyword>
<evidence type="ECO:0000259" key="5">
    <source>
        <dbReference type="Pfam" id="PF00370"/>
    </source>
</evidence>
<dbReference type="Pfam" id="PF00370">
    <property type="entry name" value="FGGY_N"/>
    <property type="match status" value="1"/>
</dbReference>
<evidence type="ECO:0000256" key="4">
    <source>
        <dbReference type="ARBA" id="ARBA00022777"/>
    </source>
</evidence>
<evidence type="ECO:0000313" key="8">
    <source>
        <dbReference type="Proteomes" id="UP000466523"/>
    </source>
</evidence>
<dbReference type="PANTHER" id="PTHR43095">
    <property type="entry name" value="SUGAR KINASE"/>
    <property type="match status" value="1"/>
</dbReference>
<protein>
    <submittedName>
        <fullName evidence="7">Carbohydrate kinase</fullName>
    </submittedName>
</protein>
<keyword evidence="4 7" id="KW-0418">Kinase</keyword>
<dbReference type="PANTHER" id="PTHR43095:SF5">
    <property type="entry name" value="XYLULOSE KINASE"/>
    <property type="match status" value="1"/>
</dbReference>
<keyword evidence="2" id="KW-0119">Carbohydrate metabolism</keyword>
<proteinExistence type="inferred from homology"/>
<dbReference type="CDD" id="cd07805">
    <property type="entry name" value="ASKHA_NBD_FGGY_CvXK-like"/>
    <property type="match status" value="1"/>
</dbReference>
<name>A0A7K3LDA2_9MYCO</name>
<reference evidence="7 8" key="1">
    <citation type="submission" date="2020-01" db="EMBL/GenBank/DDBJ databases">
        <authorList>
            <person name="Sanchez-Estrada R."/>
            <person name="Gonzalez-Y-Merchand J.A."/>
            <person name="Rivera-Gutierrez S."/>
        </authorList>
    </citation>
    <scope>NUCLEOTIDE SEQUENCE [LARGE SCALE GENOMIC DNA]</scope>
    <source>
        <strain evidence="7 8">CST 7247</strain>
    </source>
</reference>
<dbReference type="GO" id="GO:0016301">
    <property type="term" value="F:kinase activity"/>
    <property type="evidence" value="ECO:0007669"/>
    <property type="project" value="UniProtKB-KW"/>
</dbReference>
<dbReference type="AlphaFoldDB" id="A0A7K3LDA2"/>
<comment type="similarity">
    <text evidence="1">Belongs to the FGGY kinase family.</text>
</comment>
<evidence type="ECO:0000259" key="6">
    <source>
        <dbReference type="Pfam" id="PF02782"/>
    </source>
</evidence>
<dbReference type="GO" id="GO:0042732">
    <property type="term" value="P:D-xylose metabolic process"/>
    <property type="evidence" value="ECO:0007669"/>
    <property type="project" value="UniProtKB-KW"/>
</dbReference>
<evidence type="ECO:0000313" key="7">
    <source>
        <dbReference type="EMBL" id="NDJ90335.1"/>
    </source>
</evidence>
<gene>
    <name evidence="7" type="ORF">GWR20_14410</name>
</gene>
<dbReference type="Proteomes" id="UP000466523">
    <property type="component" value="Unassembled WGS sequence"/>
</dbReference>
<dbReference type="PIRSF" id="PIRSF000538">
    <property type="entry name" value="GlpK"/>
    <property type="match status" value="1"/>
</dbReference>
<sequence>MQRASDADERCRMNRADRVVLAVDLGTGGPKVGFVALDGTVLWSDLVAVPTSYGPGGAAVQDAGLWWAIIRDATRRGLAESRVRGDQVAGVSITGQWASTVPVDADGRPVGPCVMWMDTRGAPFSRKAFGGRLQGYRPRALLSWLRRNGGIPSPSGDDPVGHMLHLQHNDPAVSGAARWYLEPVDYLSMCFTGRAAASRASMMGAWLTDNRNLALPDYDDVLVRLAGVDRTKLPPLVPTGSIISTVAPAVAAELGISPAAQVVTGTPDLHSAAVGSGAVRQGELHLTISTTSWISCPVAVKKTDAFHQLATVPGLDPSSYLLVNNQDTAGRALQWLRDNVFGELDYDALTALAAGAPAGSNGVIFTPWLKGEHSPIDDRNARGGFHNLSLDTTRADLVRAVLEGVAFNSRWLLECVNRFTGNDGPIRIVGGGARSDLWCQIIADVCGRTCERVADPLNAQLRGAALFAGIGMGDVDRDELRDLIPLDGVFEPIAANRAVYDRLFAEFPGLYTAQKAMFARLAR</sequence>
<evidence type="ECO:0000256" key="1">
    <source>
        <dbReference type="ARBA" id="ARBA00009156"/>
    </source>
</evidence>
<comment type="caution">
    <text evidence="7">The sequence shown here is derived from an EMBL/GenBank/DDBJ whole genome shotgun (WGS) entry which is preliminary data.</text>
</comment>
<dbReference type="Pfam" id="PF02782">
    <property type="entry name" value="FGGY_C"/>
    <property type="match status" value="1"/>
</dbReference>
<organism evidence="7 8">
    <name type="scientific">Mycolicibacter kumamotonensis</name>
    <dbReference type="NCBI Taxonomy" id="354243"/>
    <lineage>
        <taxon>Bacteria</taxon>
        <taxon>Bacillati</taxon>
        <taxon>Actinomycetota</taxon>
        <taxon>Actinomycetes</taxon>
        <taxon>Mycobacteriales</taxon>
        <taxon>Mycobacteriaceae</taxon>
        <taxon>Mycolicibacter</taxon>
    </lineage>
</organism>
<accession>A0A7K3LDA2</accession>
<evidence type="ECO:0000256" key="3">
    <source>
        <dbReference type="ARBA" id="ARBA00022679"/>
    </source>
</evidence>
<feature type="domain" description="Carbohydrate kinase FGGY N-terminal" evidence="5">
    <location>
        <begin position="20"/>
        <end position="275"/>
    </location>
</feature>
<dbReference type="SUPFAM" id="SSF53067">
    <property type="entry name" value="Actin-like ATPase domain"/>
    <property type="match status" value="2"/>
</dbReference>
<dbReference type="InterPro" id="IPR018485">
    <property type="entry name" value="FGGY_C"/>
</dbReference>
<dbReference type="Gene3D" id="3.30.420.40">
    <property type="match status" value="2"/>
</dbReference>
<feature type="domain" description="Carbohydrate kinase FGGY C-terminal" evidence="6">
    <location>
        <begin position="310"/>
        <end position="471"/>
    </location>
</feature>